<dbReference type="InterPro" id="IPR029056">
    <property type="entry name" value="Ribokinase-like"/>
</dbReference>
<keyword evidence="1" id="KW-0808">Transferase</keyword>
<sequence length="80" mass="9075">MGHNTAFIGKVGNDFFGDQLRADMMLNKTEISEDILKETEMLNFANVVASIITTRKGALRVMPEQEEIQQYLNTIRNANK</sequence>
<dbReference type="Gene3D" id="3.40.1190.20">
    <property type="match status" value="1"/>
</dbReference>
<name>A0A174EGU4_9FIRM</name>
<protein>
    <submittedName>
        <fullName evidence="1">Ribokinase</fullName>
    </submittedName>
</protein>
<dbReference type="Proteomes" id="UP000095645">
    <property type="component" value="Unassembled WGS sequence"/>
</dbReference>
<keyword evidence="1" id="KW-0418">Kinase</keyword>
<evidence type="ECO:0000313" key="2">
    <source>
        <dbReference type="Proteomes" id="UP000095645"/>
    </source>
</evidence>
<evidence type="ECO:0000313" key="1">
    <source>
        <dbReference type="EMBL" id="CUO36921.1"/>
    </source>
</evidence>
<organism evidence="1 2">
    <name type="scientific">Blautia obeum</name>
    <dbReference type="NCBI Taxonomy" id="40520"/>
    <lineage>
        <taxon>Bacteria</taxon>
        <taxon>Bacillati</taxon>
        <taxon>Bacillota</taxon>
        <taxon>Clostridia</taxon>
        <taxon>Lachnospirales</taxon>
        <taxon>Lachnospiraceae</taxon>
        <taxon>Blautia</taxon>
    </lineage>
</organism>
<dbReference type="RefSeq" id="WP_055058440.1">
    <property type="nucleotide sequence ID" value="NZ_CYZP01000025.1"/>
</dbReference>
<dbReference type="GO" id="GO:0016301">
    <property type="term" value="F:kinase activity"/>
    <property type="evidence" value="ECO:0007669"/>
    <property type="project" value="UniProtKB-KW"/>
</dbReference>
<proteinExistence type="predicted"/>
<gene>
    <name evidence="1" type="ORF">ERS852476_02660</name>
</gene>
<dbReference type="AlphaFoldDB" id="A0A174EGU4"/>
<dbReference type="EMBL" id="CYZP01000025">
    <property type="protein sequence ID" value="CUO36921.1"/>
    <property type="molecule type" value="Genomic_DNA"/>
</dbReference>
<accession>A0A174EGU4</accession>
<reference evidence="1 2" key="1">
    <citation type="submission" date="2015-09" db="EMBL/GenBank/DDBJ databases">
        <authorList>
            <consortium name="Pathogen Informatics"/>
        </authorList>
    </citation>
    <scope>NUCLEOTIDE SEQUENCE [LARGE SCALE GENOMIC DNA]</scope>
    <source>
        <strain evidence="1 2">2789STDY5834861</strain>
    </source>
</reference>